<proteinExistence type="predicted"/>
<dbReference type="AlphaFoldDB" id="A0A1H5ZFP2"/>
<organism evidence="1 2">
    <name type="scientific">Halobellus limi</name>
    <dbReference type="NCBI Taxonomy" id="699433"/>
    <lineage>
        <taxon>Archaea</taxon>
        <taxon>Methanobacteriati</taxon>
        <taxon>Methanobacteriota</taxon>
        <taxon>Stenosarchaea group</taxon>
        <taxon>Halobacteria</taxon>
        <taxon>Halobacteriales</taxon>
        <taxon>Haloferacaceae</taxon>
        <taxon>Halobellus</taxon>
    </lineage>
</organism>
<sequence>MTEIFHVPGEVHEYELFDGFKHTFLLAETGREATAWIESDMTFDLSLNR</sequence>
<keyword evidence="2" id="KW-1185">Reference proteome</keyword>
<gene>
    <name evidence="1" type="ORF">SAMN04488133_1984</name>
</gene>
<accession>A0A1H5ZFP2</accession>
<dbReference type="EMBL" id="FNVN01000002">
    <property type="protein sequence ID" value="SEG35248.1"/>
    <property type="molecule type" value="Genomic_DNA"/>
</dbReference>
<name>A0A1H5ZFP2_9EURY</name>
<dbReference type="Proteomes" id="UP000236740">
    <property type="component" value="Unassembled WGS sequence"/>
</dbReference>
<reference evidence="1 2" key="1">
    <citation type="submission" date="2016-10" db="EMBL/GenBank/DDBJ databases">
        <authorList>
            <person name="de Groot N.N."/>
        </authorList>
    </citation>
    <scope>NUCLEOTIDE SEQUENCE [LARGE SCALE GENOMIC DNA]</scope>
    <source>
        <strain evidence="1 2">CGMCC 1.10331</strain>
    </source>
</reference>
<protein>
    <submittedName>
        <fullName evidence="1">Uncharacterized protein</fullName>
    </submittedName>
</protein>
<evidence type="ECO:0000313" key="2">
    <source>
        <dbReference type="Proteomes" id="UP000236740"/>
    </source>
</evidence>
<dbReference type="GeneID" id="43740856"/>
<dbReference type="RefSeq" id="WP_160113926.1">
    <property type="nucleotide sequence ID" value="NZ_CP031311.1"/>
</dbReference>
<evidence type="ECO:0000313" key="1">
    <source>
        <dbReference type="EMBL" id="SEG35248.1"/>
    </source>
</evidence>